<feature type="transmembrane region" description="Helical" evidence="13">
    <location>
        <begin position="576"/>
        <end position="597"/>
    </location>
</feature>
<evidence type="ECO:0000256" key="8">
    <source>
        <dbReference type="ARBA" id="ARBA00023065"/>
    </source>
</evidence>
<evidence type="ECO:0000256" key="2">
    <source>
        <dbReference type="ARBA" id="ARBA00009765"/>
    </source>
</evidence>
<evidence type="ECO:0000256" key="9">
    <source>
        <dbReference type="ARBA" id="ARBA00023136"/>
    </source>
</evidence>
<evidence type="ECO:0000256" key="6">
    <source>
        <dbReference type="ARBA" id="ARBA00022842"/>
    </source>
</evidence>
<evidence type="ECO:0008006" key="16">
    <source>
        <dbReference type="Google" id="ProtNLM"/>
    </source>
</evidence>
<dbReference type="Pfam" id="PF01544">
    <property type="entry name" value="CorA"/>
    <property type="match status" value="1"/>
</dbReference>
<dbReference type="AlphaFoldDB" id="A0A250XIM9"/>
<feature type="region of interest" description="Disordered" evidence="12">
    <location>
        <begin position="30"/>
        <end position="51"/>
    </location>
</feature>
<keyword evidence="9 13" id="KW-0472">Membrane</keyword>
<comment type="similarity">
    <text evidence="2">Belongs to the CorA metal ion transporter (MIT) (TC 1.A.35) family.</text>
</comment>
<dbReference type="GO" id="GO:0015095">
    <property type="term" value="F:magnesium ion transmembrane transporter activity"/>
    <property type="evidence" value="ECO:0007669"/>
    <property type="project" value="TreeGrafter"/>
</dbReference>
<dbReference type="STRING" id="1157962.A0A250XIM9"/>
<sequence>MHKHVQPVSDCVYTILPENDSKSNFANDFGGVDLRNSSPTAETSGPSSARERWRRGAAKAMLVSALNQPDVRSSAEAQGIDLRRQSWGHLSHKLNTCGGITVVDYCASQAKLYSPLSNEALPLFLSLPRPAWSKVRWINVDGMSWDCISALARHFDLHPLAVEDAIHVPQRVKVDFYGSTLIYCSLTLSSLTSVSQQGAVGNEADDEAGGVHNTEHTLHSRVGSIKDQQGREEVPGLGDGSYVLSSARTVSSNSMPHVFEGDSQRSMRSMNGTSTVPQQSLVSDTVAEAMRLRKQINELAIERLHSNRSCDEPTSHWQKCSREQVPLRPLRKRTAARMATRMAHRSPQNDPHSSASISTEISAEQVSLFLTRDGTLISIFERNGSRVTRRVLHQVLEENTLVRDCQDPSYLLNLLMDAIVDVTYPIVEAFNSQLHAFEDSVLLGRAEASLTKVLFVMQGDLATLRRTVLPLSAMVTALQAHCDVEGAPAYTPLISNLTRTYLGDVKDHVCTTIEDIDGLQQQCGALSVLVFNILAHKQNRSMQMLSTMSSIFLPLSFLAGVYGMNFDKLPEVHWEYGYPYFWAMCLLLVSIFFIGLWKGGLLH</sequence>
<organism evidence="14 15">
    <name type="scientific">Chlamydomonas eustigma</name>
    <dbReference type="NCBI Taxonomy" id="1157962"/>
    <lineage>
        <taxon>Eukaryota</taxon>
        <taxon>Viridiplantae</taxon>
        <taxon>Chlorophyta</taxon>
        <taxon>core chlorophytes</taxon>
        <taxon>Chlorophyceae</taxon>
        <taxon>CS clade</taxon>
        <taxon>Chlamydomonadales</taxon>
        <taxon>Chlamydomonadaceae</taxon>
        <taxon>Chlamydomonas</taxon>
    </lineage>
</organism>
<dbReference type="SUPFAM" id="SSF144083">
    <property type="entry name" value="Magnesium transport protein CorA, transmembrane region"/>
    <property type="match status" value="1"/>
</dbReference>
<evidence type="ECO:0000256" key="13">
    <source>
        <dbReference type="SAM" id="Phobius"/>
    </source>
</evidence>
<evidence type="ECO:0000256" key="5">
    <source>
        <dbReference type="ARBA" id="ARBA00022692"/>
    </source>
</evidence>
<accession>A0A250XIM9</accession>
<comment type="function">
    <text evidence="11">Mediates influx of magnesium ions. Alternates between open and closed states. Activated by low cytoplasmic Mg(2+) levels. Inactive when cytoplasmic Mg(2+) levels are high.</text>
</comment>
<gene>
    <name evidence="14" type="ORF">CEUSTIGMA_g10188.t1</name>
</gene>
<dbReference type="PANTHER" id="PTHR46494">
    <property type="entry name" value="CORA FAMILY METAL ION TRANSPORTER (EUROFUNG)"/>
    <property type="match status" value="1"/>
</dbReference>
<reference evidence="14 15" key="1">
    <citation type="submission" date="2017-08" db="EMBL/GenBank/DDBJ databases">
        <title>Acidophilic green algal genome provides insights into adaptation to an acidic environment.</title>
        <authorList>
            <person name="Hirooka S."/>
            <person name="Hirose Y."/>
            <person name="Kanesaki Y."/>
            <person name="Higuchi S."/>
            <person name="Fujiwara T."/>
            <person name="Onuma R."/>
            <person name="Era A."/>
            <person name="Ohbayashi R."/>
            <person name="Uzuka A."/>
            <person name="Nozaki H."/>
            <person name="Yoshikawa H."/>
            <person name="Miyagishima S.Y."/>
        </authorList>
    </citation>
    <scope>NUCLEOTIDE SEQUENCE [LARGE SCALE GENOMIC DNA]</scope>
    <source>
        <strain evidence="14 15">NIES-2499</strain>
    </source>
</reference>
<keyword evidence="7 13" id="KW-1133">Transmembrane helix</keyword>
<dbReference type="Gene3D" id="3.30.460.20">
    <property type="entry name" value="CorA soluble domain-like"/>
    <property type="match status" value="1"/>
</dbReference>
<keyword evidence="8" id="KW-0406">Ion transport</keyword>
<evidence type="ECO:0000313" key="15">
    <source>
        <dbReference type="Proteomes" id="UP000232323"/>
    </source>
</evidence>
<dbReference type="Proteomes" id="UP000232323">
    <property type="component" value="Unassembled WGS sequence"/>
</dbReference>
<evidence type="ECO:0000256" key="3">
    <source>
        <dbReference type="ARBA" id="ARBA00022448"/>
    </source>
</evidence>
<name>A0A250XIM9_9CHLO</name>
<feature type="transmembrane region" description="Helical" evidence="13">
    <location>
        <begin position="544"/>
        <end position="564"/>
    </location>
</feature>
<evidence type="ECO:0000256" key="4">
    <source>
        <dbReference type="ARBA" id="ARBA00022475"/>
    </source>
</evidence>
<dbReference type="OrthoDB" id="165352at2759"/>
<comment type="subcellular location">
    <subcellularLocation>
        <location evidence="1">Cell membrane</location>
        <topology evidence="1">Multi-pass membrane protein</topology>
    </subcellularLocation>
</comment>
<evidence type="ECO:0000256" key="12">
    <source>
        <dbReference type="SAM" id="MobiDB-lite"/>
    </source>
</evidence>
<dbReference type="GO" id="GO:0000287">
    <property type="term" value="F:magnesium ion binding"/>
    <property type="evidence" value="ECO:0007669"/>
    <property type="project" value="TreeGrafter"/>
</dbReference>
<keyword evidence="15" id="KW-1185">Reference proteome</keyword>
<dbReference type="InterPro" id="IPR045863">
    <property type="entry name" value="CorA_TM1_TM2"/>
</dbReference>
<protein>
    <recommendedName>
        <fullName evidence="16">Magnesium transporter</fullName>
    </recommendedName>
</protein>
<proteinExistence type="inferred from homology"/>
<dbReference type="InterPro" id="IPR045861">
    <property type="entry name" value="CorA_cytoplasmic_dom"/>
</dbReference>
<dbReference type="FunFam" id="1.20.58.340:FF:000004">
    <property type="entry name" value="Magnesium transport protein CorA"/>
    <property type="match status" value="1"/>
</dbReference>
<dbReference type="GO" id="GO:0050897">
    <property type="term" value="F:cobalt ion binding"/>
    <property type="evidence" value="ECO:0007669"/>
    <property type="project" value="TreeGrafter"/>
</dbReference>
<keyword evidence="3" id="KW-0813">Transport</keyword>
<evidence type="ECO:0000313" key="14">
    <source>
        <dbReference type="EMBL" id="GAX82762.1"/>
    </source>
</evidence>
<evidence type="ECO:0000256" key="7">
    <source>
        <dbReference type="ARBA" id="ARBA00022989"/>
    </source>
</evidence>
<dbReference type="PANTHER" id="PTHR46494:SF1">
    <property type="entry name" value="CORA FAMILY METAL ION TRANSPORTER (EUROFUNG)"/>
    <property type="match status" value="1"/>
</dbReference>
<keyword evidence="5 13" id="KW-0812">Transmembrane</keyword>
<dbReference type="InterPro" id="IPR002523">
    <property type="entry name" value="MgTranspt_CorA/ZnTranspt_ZntB"/>
</dbReference>
<keyword evidence="6" id="KW-0460">Magnesium</keyword>
<keyword evidence="4" id="KW-1003">Cell membrane</keyword>
<dbReference type="SUPFAM" id="SSF143865">
    <property type="entry name" value="CorA soluble domain-like"/>
    <property type="match status" value="1"/>
</dbReference>
<feature type="compositionally biased region" description="Polar residues" evidence="12">
    <location>
        <begin position="35"/>
        <end position="47"/>
    </location>
</feature>
<dbReference type="GO" id="GO:0015087">
    <property type="term" value="F:cobalt ion transmembrane transporter activity"/>
    <property type="evidence" value="ECO:0007669"/>
    <property type="project" value="TreeGrafter"/>
</dbReference>
<evidence type="ECO:0000256" key="10">
    <source>
        <dbReference type="ARBA" id="ARBA00034269"/>
    </source>
</evidence>
<dbReference type="EMBL" id="BEGY01000085">
    <property type="protein sequence ID" value="GAX82762.1"/>
    <property type="molecule type" value="Genomic_DNA"/>
</dbReference>
<dbReference type="Gene3D" id="1.20.58.340">
    <property type="entry name" value="Magnesium transport protein CorA, transmembrane region"/>
    <property type="match status" value="2"/>
</dbReference>
<evidence type="ECO:0000256" key="11">
    <source>
        <dbReference type="ARBA" id="ARBA00045497"/>
    </source>
</evidence>
<comment type="catalytic activity">
    <reaction evidence="10">
        <text>Mg(2+)(in) = Mg(2+)(out)</text>
        <dbReference type="Rhea" id="RHEA:29827"/>
        <dbReference type="ChEBI" id="CHEBI:18420"/>
    </reaction>
</comment>
<evidence type="ECO:0000256" key="1">
    <source>
        <dbReference type="ARBA" id="ARBA00004651"/>
    </source>
</evidence>
<comment type="caution">
    <text evidence="14">The sequence shown here is derived from an EMBL/GenBank/DDBJ whole genome shotgun (WGS) entry which is preliminary data.</text>
</comment>
<dbReference type="GO" id="GO:0005886">
    <property type="term" value="C:plasma membrane"/>
    <property type="evidence" value="ECO:0007669"/>
    <property type="project" value="UniProtKB-SubCell"/>
</dbReference>